<dbReference type="InterPro" id="IPR035906">
    <property type="entry name" value="MetI-like_sf"/>
</dbReference>
<feature type="transmembrane region" description="Helical" evidence="7">
    <location>
        <begin position="29"/>
        <end position="50"/>
    </location>
</feature>
<feature type="transmembrane region" description="Helical" evidence="7">
    <location>
        <begin position="156"/>
        <end position="173"/>
    </location>
</feature>
<keyword evidence="4 7" id="KW-0812">Transmembrane</keyword>
<dbReference type="PANTHER" id="PTHR43744">
    <property type="entry name" value="ABC TRANSPORTER PERMEASE PROTEIN MG189-RELATED-RELATED"/>
    <property type="match status" value="1"/>
</dbReference>
<evidence type="ECO:0000256" key="3">
    <source>
        <dbReference type="ARBA" id="ARBA00022475"/>
    </source>
</evidence>
<dbReference type="PROSITE" id="PS50928">
    <property type="entry name" value="ABC_TM1"/>
    <property type="match status" value="1"/>
</dbReference>
<dbReference type="PANTHER" id="PTHR43744:SF3">
    <property type="entry name" value="LACTOSE TRANSPORT SYSTEM PERMEASE PROTEIN LACG"/>
    <property type="match status" value="1"/>
</dbReference>
<dbReference type="Proteomes" id="UP000474957">
    <property type="component" value="Unassembled WGS sequence"/>
</dbReference>
<evidence type="ECO:0000256" key="5">
    <source>
        <dbReference type="ARBA" id="ARBA00022989"/>
    </source>
</evidence>
<evidence type="ECO:0000256" key="2">
    <source>
        <dbReference type="ARBA" id="ARBA00022448"/>
    </source>
</evidence>
<dbReference type="AlphaFoldDB" id="A0A6L5YYS9"/>
<dbReference type="Gene3D" id="1.10.3720.10">
    <property type="entry name" value="MetI-like"/>
    <property type="match status" value="1"/>
</dbReference>
<comment type="subcellular location">
    <subcellularLocation>
        <location evidence="1 7">Cell membrane</location>
        <topology evidence="1 7">Multi-pass membrane protein</topology>
    </subcellularLocation>
</comment>
<keyword evidence="3" id="KW-1003">Cell membrane</keyword>
<evidence type="ECO:0000259" key="8">
    <source>
        <dbReference type="PROSITE" id="PS50928"/>
    </source>
</evidence>
<dbReference type="RefSeq" id="WP_154445248.1">
    <property type="nucleotide sequence ID" value="NZ_WIND01000002.1"/>
</dbReference>
<keyword evidence="5 7" id="KW-1133">Transmembrane helix</keyword>
<comment type="similarity">
    <text evidence="7">Belongs to the binding-protein-dependent transport system permease family.</text>
</comment>
<reference evidence="9 10" key="1">
    <citation type="submission" date="2019-10" db="EMBL/GenBank/DDBJ databases">
        <title>Cognatihalovulum marinum gen. nov. sp. nov., a new member of the family Rhodobacteraceae isolated from deep seawater of the Northwest Indian Ocean.</title>
        <authorList>
            <person name="Ruan C."/>
            <person name="Wang J."/>
            <person name="Zheng X."/>
            <person name="Song L."/>
            <person name="Zhu Y."/>
            <person name="Huang Y."/>
            <person name="Lu Z."/>
            <person name="Du W."/>
            <person name="Huang L."/>
            <person name="Dai X."/>
        </authorList>
    </citation>
    <scope>NUCLEOTIDE SEQUENCE [LARGE SCALE GENOMIC DNA]</scope>
    <source>
        <strain evidence="9 10">2CG4</strain>
    </source>
</reference>
<evidence type="ECO:0000256" key="1">
    <source>
        <dbReference type="ARBA" id="ARBA00004651"/>
    </source>
</evidence>
<protein>
    <submittedName>
        <fullName evidence="9">ABC transporter permease subunit</fullName>
    </submittedName>
</protein>
<keyword evidence="10" id="KW-1185">Reference proteome</keyword>
<proteinExistence type="inferred from homology"/>
<feature type="domain" description="ABC transmembrane type-1" evidence="8">
    <location>
        <begin position="88"/>
        <end position="277"/>
    </location>
</feature>
<dbReference type="CDD" id="cd06261">
    <property type="entry name" value="TM_PBP2"/>
    <property type="match status" value="1"/>
</dbReference>
<feature type="transmembrane region" description="Helical" evidence="7">
    <location>
        <begin position="254"/>
        <end position="277"/>
    </location>
</feature>
<keyword evidence="6 7" id="KW-0472">Membrane</keyword>
<dbReference type="Pfam" id="PF00528">
    <property type="entry name" value="BPD_transp_1"/>
    <property type="match status" value="1"/>
</dbReference>
<organism evidence="9 10">
    <name type="scientific">Halovulum marinum</name>
    <dbReference type="NCBI Taxonomy" id="2662447"/>
    <lineage>
        <taxon>Bacteria</taxon>
        <taxon>Pseudomonadati</taxon>
        <taxon>Pseudomonadota</taxon>
        <taxon>Alphaproteobacteria</taxon>
        <taxon>Rhodobacterales</taxon>
        <taxon>Paracoccaceae</taxon>
        <taxon>Halovulum</taxon>
    </lineage>
</organism>
<name>A0A6L5YYS9_9RHOB</name>
<feature type="transmembrane region" description="Helical" evidence="7">
    <location>
        <begin position="87"/>
        <end position="111"/>
    </location>
</feature>
<feature type="transmembrane region" description="Helical" evidence="7">
    <location>
        <begin position="123"/>
        <end position="144"/>
    </location>
</feature>
<dbReference type="GO" id="GO:0055085">
    <property type="term" value="P:transmembrane transport"/>
    <property type="evidence" value="ECO:0007669"/>
    <property type="project" value="InterPro"/>
</dbReference>
<dbReference type="SUPFAM" id="SSF161098">
    <property type="entry name" value="MetI-like"/>
    <property type="match status" value="1"/>
</dbReference>
<comment type="caution">
    <text evidence="9">The sequence shown here is derived from an EMBL/GenBank/DDBJ whole genome shotgun (WGS) entry which is preliminary data.</text>
</comment>
<feature type="transmembrane region" description="Helical" evidence="7">
    <location>
        <begin position="210"/>
        <end position="231"/>
    </location>
</feature>
<evidence type="ECO:0000313" key="10">
    <source>
        <dbReference type="Proteomes" id="UP000474957"/>
    </source>
</evidence>
<gene>
    <name evidence="9" type="ORF">GE300_04305</name>
</gene>
<evidence type="ECO:0000256" key="6">
    <source>
        <dbReference type="ARBA" id="ARBA00023136"/>
    </source>
</evidence>
<evidence type="ECO:0000256" key="4">
    <source>
        <dbReference type="ARBA" id="ARBA00022692"/>
    </source>
</evidence>
<dbReference type="InterPro" id="IPR000515">
    <property type="entry name" value="MetI-like"/>
</dbReference>
<dbReference type="EMBL" id="WIND01000002">
    <property type="protein sequence ID" value="MSU88844.1"/>
    <property type="molecule type" value="Genomic_DNA"/>
</dbReference>
<evidence type="ECO:0000256" key="7">
    <source>
        <dbReference type="RuleBase" id="RU363032"/>
    </source>
</evidence>
<dbReference type="GO" id="GO:0005886">
    <property type="term" value="C:plasma membrane"/>
    <property type="evidence" value="ECO:0007669"/>
    <property type="project" value="UniProtKB-SubCell"/>
</dbReference>
<keyword evidence="2 7" id="KW-0813">Transport</keyword>
<evidence type="ECO:0000313" key="9">
    <source>
        <dbReference type="EMBL" id="MSU88844.1"/>
    </source>
</evidence>
<sequence>MAVTDQIRPTTAAVLDTRPERKPRNLGQIIRWTLLFLGGVLMIMPIVYMISTSLKWPHEVYNVNLIPEEPTLENYTYVLEDGRFYMWFWNSIIIATITTVSNLFFDSLVGYTLCKFRFPGRQLVFIAILSTLMIPTEMLVIPWYLMSQSFGWLDSYWGIMFPGLMTAFGTFLMKQFFESVPDDFIEAARIDGLNELQIWWTVAMPLVKPALAALAIFVFLGNWTAFLWPLIVTNSVDMYTLPVGLSGFGDEADVAWELIMTGAAISTIPTLVVFLIFQRFIIRGVVMAGLKG</sequence>
<accession>A0A6L5YYS9</accession>